<name>A0A8J1UBK8_OWEFU</name>
<dbReference type="AlphaFoldDB" id="A0A8J1UBK8"/>
<dbReference type="GO" id="GO:0004930">
    <property type="term" value="F:G protein-coupled receptor activity"/>
    <property type="evidence" value="ECO:0007669"/>
    <property type="project" value="UniProtKB-KW"/>
</dbReference>
<reference evidence="10" key="1">
    <citation type="submission" date="2022-03" db="EMBL/GenBank/DDBJ databases">
        <authorList>
            <person name="Martin C."/>
        </authorList>
    </citation>
    <scope>NUCLEOTIDE SEQUENCE</scope>
</reference>
<dbReference type="Gene3D" id="1.20.1070.10">
    <property type="entry name" value="Rhodopsin 7-helix transmembrane proteins"/>
    <property type="match status" value="1"/>
</dbReference>
<dbReference type="PROSITE" id="PS50262">
    <property type="entry name" value="G_PROTEIN_RECEP_F1_2"/>
    <property type="match status" value="1"/>
</dbReference>
<keyword evidence="8 9" id="KW-0807">Transducer</keyword>
<dbReference type="OrthoDB" id="6286925at2759"/>
<protein>
    <submittedName>
        <fullName evidence="10">Uncharacterized protein</fullName>
    </submittedName>
</protein>
<dbReference type="InterPro" id="IPR017452">
    <property type="entry name" value="GPCR_Rhodpsn_7TM"/>
</dbReference>
<comment type="subcellular location">
    <subcellularLocation>
        <location evidence="1">Cell membrane</location>
        <topology evidence="1">Multi-pass membrane protein</topology>
    </subcellularLocation>
</comment>
<keyword evidence="4" id="KW-1133">Transmembrane helix</keyword>
<keyword evidence="6" id="KW-0472">Membrane</keyword>
<sequence length="327" mass="36967">MNNRTGFDIQLNNTDIGNNITNSLNYGGRQLVWVFLSINILVSLFIIVSNGLVLWTVYKIEALRTVTSMFIVNLSVVDLLVGVFILFIIVTDTIMPLAYDTYTPKKFLCIGRAFFLGFLFMASLFGLIGVAVDRYVAIVHPLRYVSIMNVTKAKIMLVCKWAYILSITAVMFIDGVNVYQPGQGCAMGDTLNSSYFIFIKLNLLIPVFIIFVLNGKILYVAFKQRTKIINELASIDNASAVAYKNEHSIMKATTIVNVIFIIMYGQYMVIDPLKLDTEWFTTIWQISAIIMRLNSGVNPWIFVMFHKKYKKAFLVALKLKTIGASMD</sequence>
<evidence type="ECO:0000256" key="6">
    <source>
        <dbReference type="ARBA" id="ARBA00023136"/>
    </source>
</evidence>
<evidence type="ECO:0000256" key="9">
    <source>
        <dbReference type="RuleBase" id="RU000688"/>
    </source>
</evidence>
<dbReference type="PANTHER" id="PTHR24249">
    <property type="entry name" value="HISTAMINE RECEPTOR-RELATED G-PROTEIN COUPLED RECEPTOR"/>
    <property type="match status" value="1"/>
</dbReference>
<evidence type="ECO:0000313" key="11">
    <source>
        <dbReference type="Proteomes" id="UP000749559"/>
    </source>
</evidence>
<keyword evidence="7 9" id="KW-0675">Receptor</keyword>
<evidence type="ECO:0000256" key="3">
    <source>
        <dbReference type="ARBA" id="ARBA00022692"/>
    </source>
</evidence>
<evidence type="ECO:0000256" key="4">
    <source>
        <dbReference type="ARBA" id="ARBA00022989"/>
    </source>
</evidence>
<dbReference type="Proteomes" id="UP000749559">
    <property type="component" value="Unassembled WGS sequence"/>
</dbReference>
<organism evidence="10 11">
    <name type="scientific">Owenia fusiformis</name>
    <name type="common">Polychaete worm</name>
    <dbReference type="NCBI Taxonomy" id="6347"/>
    <lineage>
        <taxon>Eukaryota</taxon>
        <taxon>Metazoa</taxon>
        <taxon>Spiralia</taxon>
        <taxon>Lophotrochozoa</taxon>
        <taxon>Annelida</taxon>
        <taxon>Polychaeta</taxon>
        <taxon>Sedentaria</taxon>
        <taxon>Canalipalpata</taxon>
        <taxon>Sabellida</taxon>
        <taxon>Oweniida</taxon>
        <taxon>Oweniidae</taxon>
        <taxon>Owenia</taxon>
    </lineage>
</organism>
<evidence type="ECO:0000256" key="2">
    <source>
        <dbReference type="ARBA" id="ARBA00022475"/>
    </source>
</evidence>
<keyword evidence="2" id="KW-1003">Cell membrane</keyword>
<keyword evidence="5 9" id="KW-0297">G-protein coupled receptor</keyword>
<keyword evidence="3 9" id="KW-0812">Transmembrane</keyword>
<dbReference type="CDD" id="cd00637">
    <property type="entry name" value="7tm_classA_rhodopsin-like"/>
    <property type="match status" value="1"/>
</dbReference>
<keyword evidence="11" id="KW-1185">Reference proteome</keyword>
<evidence type="ECO:0000313" key="10">
    <source>
        <dbReference type="EMBL" id="CAH1781569.1"/>
    </source>
</evidence>
<dbReference type="Pfam" id="PF00001">
    <property type="entry name" value="7tm_1"/>
    <property type="match status" value="1"/>
</dbReference>
<dbReference type="EMBL" id="CAIIXF020000004">
    <property type="protein sequence ID" value="CAH1781569.1"/>
    <property type="molecule type" value="Genomic_DNA"/>
</dbReference>
<dbReference type="GO" id="GO:0005886">
    <property type="term" value="C:plasma membrane"/>
    <property type="evidence" value="ECO:0007669"/>
    <property type="project" value="UniProtKB-SubCell"/>
</dbReference>
<evidence type="ECO:0000256" key="5">
    <source>
        <dbReference type="ARBA" id="ARBA00023040"/>
    </source>
</evidence>
<proteinExistence type="inferred from homology"/>
<dbReference type="InterPro" id="IPR000276">
    <property type="entry name" value="GPCR_Rhodpsn"/>
</dbReference>
<dbReference type="PANTHER" id="PTHR24249:SF372">
    <property type="entry name" value="G-PROTEIN COUPLED RECEPTORS FAMILY 1 PROFILE DOMAIN-CONTAINING PROTEIN"/>
    <property type="match status" value="1"/>
</dbReference>
<evidence type="ECO:0000256" key="1">
    <source>
        <dbReference type="ARBA" id="ARBA00004651"/>
    </source>
</evidence>
<dbReference type="PROSITE" id="PS00237">
    <property type="entry name" value="G_PROTEIN_RECEP_F1_1"/>
    <property type="match status" value="1"/>
</dbReference>
<accession>A0A8J1UBK8</accession>
<evidence type="ECO:0000256" key="8">
    <source>
        <dbReference type="ARBA" id="ARBA00023224"/>
    </source>
</evidence>
<comment type="similarity">
    <text evidence="9">Belongs to the G-protein coupled receptor 1 family.</text>
</comment>
<dbReference type="PRINTS" id="PR00237">
    <property type="entry name" value="GPCRRHODOPSN"/>
</dbReference>
<dbReference type="InterPro" id="IPR050569">
    <property type="entry name" value="TAAR"/>
</dbReference>
<comment type="caution">
    <text evidence="10">The sequence shown here is derived from an EMBL/GenBank/DDBJ whole genome shotgun (WGS) entry which is preliminary data.</text>
</comment>
<evidence type="ECO:0000256" key="7">
    <source>
        <dbReference type="ARBA" id="ARBA00023170"/>
    </source>
</evidence>
<gene>
    <name evidence="10" type="ORF">OFUS_LOCUS8137</name>
</gene>
<dbReference type="SUPFAM" id="SSF81321">
    <property type="entry name" value="Family A G protein-coupled receptor-like"/>
    <property type="match status" value="1"/>
</dbReference>